<keyword evidence="10" id="KW-1133">Transmembrane helix</keyword>
<dbReference type="SUPFAM" id="SSF47384">
    <property type="entry name" value="Homodimeric domain of signal transducing histidine kinase"/>
    <property type="match status" value="1"/>
</dbReference>
<keyword evidence="7" id="KW-0547">Nucleotide-binding</keyword>
<dbReference type="SMART" id="SM00387">
    <property type="entry name" value="HATPase_c"/>
    <property type="match status" value="1"/>
</dbReference>
<accession>Q1YRN3</accession>
<keyword evidence="8 12" id="KW-0418">Kinase</keyword>
<keyword evidence="10" id="KW-0472">Membrane</keyword>
<keyword evidence="9" id="KW-0067">ATP-binding</keyword>
<evidence type="ECO:0000256" key="7">
    <source>
        <dbReference type="ARBA" id="ARBA00022741"/>
    </source>
</evidence>
<dbReference type="PRINTS" id="PR00344">
    <property type="entry name" value="BCTRLSENSOR"/>
</dbReference>
<dbReference type="InterPro" id="IPR003661">
    <property type="entry name" value="HisK_dim/P_dom"/>
</dbReference>
<name>Q1YRN3_9GAMM</name>
<dbReference type="SMART" id="SM00388">
    <property type="entry name" value="HisKA"/>
    <property type="match status" value="1"/>
</dbReference>
<keyword evidence="6" id="KW-0808">Transferase</keyword>
<dbReference type="PROSITE" id="PS50109">
    <property type="entry name" value="HIS_KIN"/>
    <property type="match status" value="1"/>
</dbReference>
<dbReference type="InterPro" id="IPR005467">
    <property type="entry name" value="His_kinase_dom"/>
</dbReference>
<dbReference type="Gene3D" id="3.30.565.10">
    <property type="entry name" value="Histidine kinase-like ATPase, C-terminal domain"/>
    <property type="match status" value="1"/>
</dbReference>
<feature type="transmembrane region" description="Helical" evidence="10">
    <location>
        <begin position="80"/>
        <end position="99"/>
    </location>
</feature>
<comment type="catalytic activity">
    <reaction evidence="1">
        <text>ATP + protein L-histidine = ADP + protein N-phospho-L-histidine.</text>
        <dbReference type="EC" id="2.7.13.3"/>
    </reaction>
</comment>
<dbReference type="CDD" id="cd00082">
    <property type="entry name" value="HisKA"/>
    <property type="match status" value="1"/>
</dbReference>
<comment type="caution">
    <text evidence="12">The sequence shown here is derived from an EMBL/GenBank/DDBJ whole genome shotgun (WGS) entry which is preliminary data.</text>
</comment>
<dbReference type="STRING" id="314287.GB2207_05267"/>
<keyword evidence="13" id="KW-1185">Reference proteome</keyword>
<dbReference type="InterPro" id="IPR004358">
    <property type="entry name" value="Sig_transdc_His_kin-like_C"/>
</dbReference>
<dbReference type="PANTHER" id="PTHR44936:SF10">
    <property type="entry name" value="SENSOR PROTEIN RSTB"/>
    <property type="match status" value="1"/>
</dbReference>
<dbReference type="PANTHER" id="PTHR44936">
    <property type="entry name" value="SENSOR PROTEIN CREC"/>
    <property type="match status" value="1"/>
</dbReference>
<sequence length="420" mass="45722">MEKAQPTNNNAATRENLHILSMIRGVALLGQVLALIFFTWVQPIGLPVAAIAFVLSVYAPLTAAIWVRSRRAVAIGDTEFFIHLLADIAFFSILLFLSGGASNPFVSYLLIPISIAATTLSRGYSIAIAVIALLCYSLLLKYYVAIAALAPSHHQTTGNSLHILGMWVNFAISAAIIIYFISRMAATLKQQEQEIAMRRDAQLRDEQLLAVGTLAAGTAHELGTPLNTMKLIVDEMLLDTDNQADVVLLYQQIKQCKTTLKQLLTTAEESQSTKLEAQPVQDYFDNVLARWQLMRPLLQTRIQFTDSSAVSAVFHPTIAQSILNLLNNAADASERVNIDLSWNTEMATISIRDFGAGLDTDKMKMLGQPFVTDKADGLGLGLFLSQATLTRFGGIVSLQNAPEGGTLTQISLPLVTAEVS</sequence>
<evidence type="ECO:0000259" key="11">
    <source>
        <dbReference type="PROSITE" id="PS50109"/>
    </source>
</evidence>
<evidence type="ECO:0000313" key="12">
    <source>
        <dbReference type="EMBL" id="EAS47012.1"/>
    </source>
</evidence>
<dbReference type="InterPro" id="IPR003594">
    <property type="entry name" value="HATPase_dom"/>
</dbReference>
<evidence type="ECO:0000256" key="2">
    <source>
        <dbReference type="ARBA" id="ARBA00004651"/>
    </source>
</evidence>
<reference evidence="12 13" key="1">
    <citation type="submission" date="2006-03" db="EMBL/GenBank/DDBJ databases">
        <authorList>
            <person name="Giovannoni S.J."/>
            <person name="Cho J.-C."/>
            <person name="Ferriera S."/>
            <person name="Johnson J."/>
            <person name="Kravitz S."/>
            <person name="Halpern A."/>
            <person name="Remington K."/>
            <person name="Beeson K."/>
            <person name="Tran B."/>
            <person name="Rogers Y.-H."/>
            <person name="Friedman R."/>
            <person name="Venter J.C."/>
        </authorList>
    </citation>
    <scope>NUCLEOTIDE SEQUENCE [LARGE SCALE GENOMIC DNA]</scope>
    <source>
        <strain evidence="12 13">HTCC2207</strain>
    </source>
</reference>
<evidence type="ECO:0000256" key="9">
    <source>
        <dbReference type="ARBA" id="ARBA00022840"/>
    </source>
</evidence>
<dbReference type="AlphaFoldDB" id="Q1YRN3"/>
<dbReference type="Gene3D" id="1.10.287.130">
    <property type="match status" value="1"/>
</dbReference>
<dbReference type="Pfam" id="PF02518">
    <property type="entry name" value="HATPase_c"/>
    <property type="match status" value="1"/>
</dbReference>
<dbReference type="InterPro" id="IPR036890">
    <property type="entry name" value="HATPase_C_sf"/>
</dbReference>
<dbReference type="EC" id="2.7.13.3" evidence="3"/>
<keyword evidence="10" id="KW-0812">Transmembrane</keyword>
<feature type="transmembrane region" description="Helical" evidence="10">
    <location>
        <begin position="161"/>
        <end position="181"/>
    </location>
</feature>
<evidence type="ECO:0000256" key="5">
    <source>
        <dbReference type="ARBA" id="ARBA00022553"/>
    </source>
</evidence>
<feature type="domain" description="Histidine kinase" evidence="11">
    <location>
        <begin position="217"/>
        <end position="416"/>
    </location>
</feature>
<dbReference type="InterPro" id="IPR036097">
    <property type="entry name" value="HisK_dim/P_sf"/>
</dbReference>
<keyword evidence="5" id="KW-0597">Phosphoprotein</keyword>
<evidence type="ECO:0000256" key="10">
    <source>
        <dbReference type="SAM" id="Phobius"/>
    </source>
</evidence>
<feature type="transmembrane region" description="Helical" evidence="10">
    <location>
        <begin position="128"/>
        <end position="149"/>
    </location>
</feature>
<evidence type="ECO:0000313" key="13">
    <source>
        <dbReference type="Proteomes" id="UP000005555"/>
    </source>
</evidence>
<dbReference type="OrthoDB" id="9785252at2"/>
<comment type="subcellular location">
    <subcellularLocation>
        <location evidence="2">Cell membrane</location>
        <topology evidence="2">Multi-pass membrane protein</topology>
    </subcellularLocation>
</comment>
<dbReference type="GO" id="GO:0005524">
    <property type="term" value="F:ATP binding"/>
    <property type="evidence" value="ECO:0007669"/>
    <property type="project" value="UniProtKB-KW"/>
</dbReference>
<organism evidence="12 13">
    <name type="scientific">gamma proteobacterium HTCC2207</name>
    <dbReference type="NCBI Taxonomy" id="314287"/>
    <lineage>
        <taxon>Bacteria</taxon>
        <taxon>Pseudomonadati</taxon>
        <taxon>Pseudomonadota</taxon>
        <taxon>Gammaproteobacteria</taxon>
        <taxon>Cellvibrionales</taxon>
        <taxon>Porticoccaceae</taxon>
        <taxon>SAR92 clade</taxon>
    </lineage>
</organism>
<dbReference type="SUPFAM" id="SSF55874">
    <property type="entry name" value="ATPase domain of HSP90 chaperone/DNA topoisomerase II/histidine kinase"/>
    <property type="match status" value="1"/>
</dbReference>
<dbReference type="InterPro" id="IPR050980">
    <property type="entry name" value="2C_sensor_his_kinase"/>
</dbReference>
<proteinExistence type="predicted"/>
<feature type="transmembrane region" description="Helical" evidence="10">
    <location>
        <begin position="46"/>
        <end position="68"/>
    </location>
</feature>
<dbReference type="GO" id="GO:0005886">
    <property type="term" value="C:plasma membrane"/>
    <property type="evidence" value="ECO:0007669"/>
    <property type="project" value="UniProtKB-SubCell"/>
</dbReference>
<dbReference type="Proteomes" id="UP000005555">
    <property type="component" value="Unassembled WGS sequence"/>
</dbReference>
<evidence type="ECO:0000256" key="1">
    <source>
        <dbReference type="ARBA" id="ARBA00000085"/>
    </source>
</evidence>
<feature type="transmembrane region" description="Helical" evidence="10">
    <location>
        <begin position="21"/>
        <end position="40"/>
    </location>
</feature>
<dbReference type="eggNOG" id="COG4191">
    <property type="taxonomic scope" value="Bacteria"/>
</dbReference>
<dbReference type="HOGENOM" id="CLU_046130_1_1_6"/>
<evidence type="ECO:0000256" key="6">
    <source>
        <dbReference type="ARBA" id="ARBA00022679"/>
    </source>
</evidence>
<keyword evidence="4" id="KW-1003">Cell membrane</keyword>
<evidence type="ECO:0000256" key="8">
    <source>
        <dbReference type="ARBA" id="ARBA00022777"/>
    </source>
</evidence>
<evidence type="ECO:0000256" key="3">
    <source>
        <dbReference type="ARBA" id="ARBA00012438"/>
    </source>
</evidence>
<protein>
    <recommendedName>
        <fullName evidence="3">histidine kinase</fullName>
        <ecNumber evidence="3">2.7.13.3</ecNumber>
    </recommendedName>
</protein>
<dbReference type="GO" id="GO:0000155">
    <property type="term" value="F:phosphorelay sensor kinase activity"/>
    <property type="evidence" value="ECO:0007669"/>
    <property type="project" value="InterPro"/>
</dbReference>
<dbReference type="EMBL" id="AAPI01000004">
    <property type="protein sequence ID" value="EAS47012.1"/>
    <property type="molecule type" value="Genomic_DNA"/>
</dbReference>
<gene>
    <name evidence="12" type="ORF">GB2207_05267</name>
</gene>
<evidence type="ECO:0000256" key="4">
    <source>
        <dbReference type="ARBA" id="ARBA00022475"/>
    </source>
</evidence>